<dbReference type="Pfam" id="PF00884">
    <property type="entry name" value="Sulfatase"/>
    <property type="match status" value="1"/>
</dbReference>
<organism evidence="6 7">
    <name type="scientific">Penicilliopsis zonata CBS 506.65</name>
    <dbReference type="NCBI Taxonomy" id="1073090"/>
    <lineage>
        <taxon>Eukaryota</taxon>
        <taxon>Fungi</taxon>
        <taxon>Dikarya</taxon>
        <taxon>Ascomycota</taxon>
        <taxon>Pezizomycotina</taxon>
        <taxon>Eurotiomycetes</taxon>
        <taxon>Eurotiomycetidae</taxon>
        <taxon>Eurotiales</taxon>
        <taxon>Aspergillaceae</taxon>
        <taxon>Penicilliopsis</taxon>
    </lineage>
</organism>
<dbReference type="EMBL" id="KV878348">
    <property type="protein sequence ID" value="OJJ44492.1"/>
    <property type="molecule type" value="Genomic_DNA"/>
</dbReference>
<dbReference type="CDD" id="cd16025">
    <property type="entry name" value="PAS_like"/>
    <property type="match status" value="1"/>
</dbReference>
<name>A0A1L9SBD7_9EURO</name>
<proteinExistence type="inferred from homology"/>
<feature type="domain" description="Sulfatase N-terminal" evidence="5">
    <location>
        <begin position="5"/>
        <end position="436"/>
    </location>
</feature>
<dbReference type="InterPro" id="IPR024607">
    <property type="entry name" value="Sulfatase_CS"/>
</dbReference>
<dbReference type="GO" id="GO:0046872">
    <property type="term" value="F:metal ion binding"/>
    <property type="evidence" value="ECO:0007669"/>
    <property type="project" value="UniProtKB-KW"/>
</dbReference>
<evidence type="ECO:0000256" key="1">
    <source>
        <dbReference type="ARBA" id="ARBA00008779"/>
    </source>
</evidence>
<dbReference type="PROSITE" id="PS00149">
    <property type="entry name" value="SULFATASE_2"/>
    <property type="match status" value="1"/>
</dbReference>
<evidence type="ECO:0000256" key="3">
    <source>
        <dbReference type="ARBA" id="ARBA00022801"/>
    </source>
</evidence>
<protein>
    <recommendedName>
        <fullName evidence="5">Sulfatase N-terminal domain-containing protein</fullName>
    </recommendedName>
</protein>
<dbReference type="RefSeq" id="XP_022579002.1">
    <property type="nucleotide sequence ID" value="XM_022729768.1"/>
</dbReference>
<dbReference type="InterPro" id="IPR000917">
    <property type="entry name" value="Sulfatase_N"/>
</dbReference>
<gene>
    <name evidence="6" type="ORF">ASPZODRAFT_71623</name>
</gene>
<dbReference type="AlphaFoldDB" id="A0A1L9SBD7"/>
<comment type="similarity">
    <text evidence="1">Belongs to the sulfatase family.</text>
</comment>
<keyword evidence="7" id="KW-1185">Reference proteome</keyword>
<dbReference type="Gene3D" id="3.30.1120.10">
    <property type="match status" value="1"/>
</dbReference>
<keyword evidence="4" id="KW-0106">Calcium</keyword>
<dbReference type="SUPFAM" id="SSF53649">
    <property type="entry name" value="Alkaline phosphatase-like"/>
    <property type="match status" value="1"/>
</dbReference>
<evidence type="ECO:0000313" key="6">
    <source>
        <dbReference type="EMBL" id="OJJ44492.1"/>
    </source>
</evidence>
<dbReference type="Gene3D" id="3.40.720.10">
    <property type="entry name" value="Alkaline Phosphatase, subunit A"/>
    <property type="match status" value="1"/>
</dbReference>
<dbReference type="GO" id="GO:0004065">
    <property type="term" value="F:arylsulfatase activity"/>
    <property type="evidence" value="ECO:0007669"/>
    <property type="project" value="TreeGrafter"/>
</dbReference>
<dbReference type="PANTHER" id="PTHR42693:SF33">
    <property type="entry name" value="ARYLSULFATASE"/>
    <property type="match status" value="1"/>
</dbReference>
<dbReference type="OrthoDB" id="103349at2759"/>
<evidence type="ECO:0000259" key="5">
    <source>
        <dbReference type="Pfam" id="PF00884"/>
    </source>
</evidence>
<accession>A0A1L9SBD7</accession>
<dbReference type="STRING" id="1073090.A0A1L9SBD7"/>
<dbReference type="Proteomes" id="UP000184188">
    <property type="component" value="Unassembled WGS sequence"/>
</dbReference>
<evidence type="ECO:0000256" key="2">
    <source>
        <dbReference type="ARBA" id="ARBA00022723"/>
    </source>
</evidence>
<sequence>MAKQPNFLIVVADDLGFSDTSPFGGEIETPTLERLAKEGVRLTNFHTASACSPTRAMLLSGTDHHIAGLGQLSEHMMAHREEYQGRPGYEGYLNFRVAAASEILQDAGYFTLMSGKWHLGLQKHTSPHARGFDRNFSFLPGSGNHYNYEPQADPNRKTPRFMNSDGWWMEDDRNIDRRTELPDDFYSSKTFTDRLLGFMKDRTAAQKEQPFFAYLPFTAPHWPLQAPQHTIDKYKGKYDEGPDQLRARRLDRLIELGLVPADVEPAPVTGATELDTPWDEKSDEERALSARKMEVYAAMVDELDQNLARVVDYLEETGELDNTFVLVMSDNGAEGVLLEAIPTMGGMASFGAILNEFYDNSLENIGKPTSWAWYGPRWACAAMAPSRGFKTWSTEGGIRCPCIVRYPRLQAGTYAHSDAFTTVMDILPTMLELAGVCAPEGQFRGREIVPMRGASWLTHLQSGDLKQTSVHDEQNHITGWELFGQRAIRQGSWKAVWMLPPRGKECWELYNLAVDPGEIHDQAANEPEILERLVKHWETYYTETGMFEYGHNFPYAMQ</sequence>
<evidence type="ECO:0000313" key="7">
    <source>
        <dbReference type="Proteomes" id="UP000184188"/>
    </source>
</evidence>
<dbReference type="InterPro" id="IPR050738">
    <property type="entry name" value="Sulfatase"/>
</dbReference>
<evidence type="ECO:0000256" key="4">
    <source>
        <dbReference type="ARBA" id="ARBA00022837"/>
    </source>
</evidence>
<dbReference type="PANTHER" id="PTHR42693">
    <property type="entry name" value="ARYLSULFATASE FAMILY MEMBER"/>
    <property type="match status" value="1"/>
</dbReference>
<dbReference type="VEuPathDB" id="FungiDB:ASPZODRAFT_71623"/>
<keyword evidence="3" id="KW-0378">Hydrolase</keyword>
<keyword evidence="2" id="KW-0479">Metal-binding</keyword>
<dbReference type="GeneID" id="34616232"/>
<reference evidence="7" key="1">
    <citation type="journal article" date="2017" name="Genome Biol.">
        <title>Comparative genomics reveals high biological diversity and specific adaptations in the industrially and medically important fungal genus Aspergillus.</title>
        <authorList>
            <person name="de Vries R.P."/>
            <person name="Riley R."/>
            <person name="Wiebenga A."/>
            <person name="Aguilar-Osorio G."/>
            <person name="Amillis S."/>
            <person name="Uchima C.A."/>
            <person name="Anderluh G."/>
            <person name="Asadollahi M."/>
            <person name="Askin M."/>
            <person name="Barry K."/>
            <person name="Battaglia E."/>
            <person name="Bayram O."/>
            <person name="Benocci T."/>
            <person name="Braus-Stromeyer S.A."/>
            <person name="Caldana C."/>
            <person name="Canovas D."/>
            <person name="Cerqueira G.C."/>
            <person name="Chen F."/>
            <person name="Chen W."/>
            <person name="Choi C."/>
            <person name="Clum A."/>
            <person name="Dos Santos R.A."/>
            <person name="Damasio A.R."/>
            <person name="Diallinas G."/>
            <person name="Emri T."/>
            <person name="Fekete E."/>
            <person name="Flipphi M."/>
            <person name="Freyberg S."/>
            <person name="Gallo A."/>
            <person name="Gournas C."/>
            <person name="Habgood R."/>
            <person name="Hainaut M."/>
            <person name="Harispe M.L."/>
            <person name="Henrissat B."/>
            <person name="Hilden K.S."/>
            <person name="Hope R."/>
            <person name="Hossain A."/>
            <person name="Karabika E."/>
            <person name="Karaffa L."/>
            <person name="Karanyi Z."/>
            <person name="Krasevec N."/>
            <person name="Kuo A."/>
            <person name="Kusch H."/>
            <person name="LaButti K."/>
            <person name="Lagendijk E.L."/>
            <person name="Lapidus A."/>
            <person name="Levasseur A."/>
            <person name="Lindquist E."/>
            <person name="Lipzen A."/>
            <person name="Logrieco A.F."/>
            <person name="MacCabe A."/>
            <person name="Maekelae M.R."/>
            <person name="Malavazi I."/>
            <person name="Melin P."/>
            <person name="Meyer V."/>
            <person name="Mielnichuk N."/>
            <person name="Miskei M."/>
            <person name="Molnar A.P."/>
            <person name="Mule G."/>
            <person name="Ngan C.Y."/>
            <person name="Orejas M."/>
            <person name="Orosz E."/>
            <person name="Ouedraogo J.P."/>
            <person name="Overkamp K.M."/>
            <person name="Park H.-S."/>
            <person name="Perrone G."/>
            <person name="Piumi F."/>
            <person name="Punt P.J."/>
            <person name="Ram A.F."/>
            <person name="Ramon A."/>
            <person name="Rauscher S."/>
            <person name="Record E."/>
            <person name="Riano-Pachon D.M."/>
            <person name="Robert V."/>
            <person name="Roehrig J."/>
            <person name="Ruller R."/>
            <person name="Salamov A."/>
            <person name="Salih N.S."/>
            <person name="Samson R.A."/>
            <person name="Sandor E."/>
            <person name="Sanguinetti M."/>
            <person name="Schuetze T."/>
            <person name="Sepcic K."/>
            <person name="Shelest E."/>
            <person name="Sherlock G."/>
            <person name="Sophianopoulou V."/>
            <person name="Squina F.M."/>
            <person name="Sun H."/>
            <person name="Susca A."/>
            <person name="Todd R.B."/>
            <person name="Tsang A."/>
            <person name="Unkles S.E."/>
            <person name="van de Wiele N."/>
            <person name="van Rossen-Uffink D."/>
            <person name="Oliveira J.V."/>
            <person name="Vesth T.C."/>
            <person name="Visser J."/>
            <person name="Yu J.-H."/>
            <person name="Zhou M."/>
            <person name="Andersen M.R."/>
            <person name="Archer D.B."/>
            <person name="Baker S.E."/>
            <person name="Benoit I."/>
            <person name="Brakhage A.A."/>
            <person name="Braus G.H."/>
            <person name="Fischer R."/>
            <person name="Frisvad J.C."/>
            <person name="Goldman G.H."/>
            <person name="Houbraken J."/>
            <person name="Oakley B."/>
            <person name="Pocsi I."/>
            <person name="Scazzocchio C."/>
            <person name="Seiboth B."/>
            <person name="vanKuyk P.A."/>
            <person name="Wortman J."/>
            <person name="Dyer P.S."/>
            <person name="Grigoriev I.V."/>
        </authorList>
    </citation>
    <scope>NUCLEOTIDE SEQUENCE [LARGE SCALE GENOMIC DNA]</scope>
    <source>
        <strain evidence="7">CBS 506.65</strain>
    </source>
</reference>
<dbReference type="InterPro" id="IPR017850">
    <property type="entry name" value="Alkaline_phosphatase_core_sf"/>
</dbReference>